<dbReference type="AlphaFoldDB" id="A0AAN7CBK0"/>
<feature type="compositionally biased region" description="Polar residues" evidence="15">
    <location>
        <begin position="448"/>
        <end position="457"/>
    </location>
</feature>
<feature type="compositionally biased region" description="Polar residues" evidence="15">
    <location>
        <begin position="609"/>
        <end position="621"/>
    </location>
</feature>
<evidence type="ECO:0000313" key="17">
    <source>
        <dbReference type="EMBL" id="KAK4238993.1"/>
    </source>
</evidence>
<keyword evidence="11" id="KW-0539">Nucleus</keyword>
<dbReference type="InterPro" id="IPR046341">
    <property type="entry name" value="SET_dom_sf"/>
</dbReference>
<feature type="region of interest" description="Disordered" evidence="15">
    <location>
        <begin position="601"/>
        <end position="628"/>
    </location>
</feature>
<dbReference type="PANTHER" id="PTHR12977">
    <property type="entry name" value="SUPPRESSOR OF VARIEGATION 4-20-RELATED"/>
    <property type="match status" value="1"/>
</dbReference>
<dbReference type="PANTHER" id="PTHR12977:SF4">
    <property type="entry name" value="HISTONE-LYSINE N-METHYLTRANSFERASE KMT5B"/>
    <property type="match status" value="1"/>
</dbReference>
<keyword evidence="9" id="KW-0949">S-adenosyl-L-methionine</keyword>
<evidence type="ECO:0000256" key="12">
    <source>
        <dbReference type="ARBA" id="ARBA00024057"/>
    </source>
</evidence>
<evidence type="ECO:0000256" key="11">
    <source>
        <dbReference type="ARBA" id="ARBA00023242"/>
    </source>
</evidence>
<keyword evidence="18" id="KW-1185">Reference proteome</keyword>
<dbReference type="EC" id="2.1.1.372" evidence="12"/>
<evidence type="ECO:0000256" key="7">
    <source>
        <dbReference type="ARBA" id="ARBA00022603"/>
    </source>
</evidence>
<evidence type="ECO:0000256" key="5">
    <source>
        <dbReference type="ARBA" id="ARBA00015413"/>
    </source>
</evidence>
<dbReference type="GO" id="GO:0005634">
    <property type="term" value="C:nucleus"/>
    <property type="evidence" value="ECO:0007669"/>
    <property type="project" value="UniProtKB-SubCell"/>
</dbReference>
<evidence type="ECO:0000256" key="3">
    <source>
        <dbReference type="ARBA" id="ARBA00004286"/>
    </source>
</evidence>
<evidence type="ECO:0000256" key="9">
    <source>
        <dbReference type="ARBA" id="ARBA00022691"/>
    </source>
</evidence>
<keyword evidence="7" id="KW-0489">Methyltransferase</keyword>
<feature type="region of interest" description="Disordered" evidence="15">
    <location>
        <begin position="273"/>
        <end position="457"/>
    </location>
</feature>
<dbReference type="InterPro" id="IPR025783">
    <property type="entry name" value="Set9_fungi"/>
</dbReference>
<dbReference type="InterPro" id="IPR041938">
    <property type="entry name" value="Hist-Lys_N-MTase_N"/>
</dbReference>
<keyword evidence="8" id="KW-0808">Transferase</keyword>
<feature type="compositionally biased region" description="Basic and acidic residues" evidence="15">
    <location>
        <begin position="329"/>
        <end position="343"/>
    </location>
</feature>
<dbReference type="PROSITE" id="PS50280">
    <property type="entry name" value="SET"/>
    <property type="match status" value="1"/>
</dbReference>
<evidence type="ECO:0000256" key="10">
    <source>
        <dbReference type="ARBA" id="ARBA00022853"/>
    </source>
</evidence>
<feature type="domain" description="SET" evidence="16">
    <location>
        <begin position="116"/>
        <end position="230"/>
    </location>
</feature>
<reference evidence="17" key="1">
    <citation type="journal article" date="2023" name="Mol. Phylogenet. Evol.">
        <title>Genome-scale phylogeny and comparative genomics of the fungal order Sordariales.</title>
        <authorList>
            <person name="Hensen N."/>
            <person name="Bonometti L."/>
            <person name="Westerberg I."/>
            <person name="Brannstrom I.O."/>
            <person name="Guillou S."/>
            <person name="Cros-Aarteil S."/>
            <person name="Calhoun S."/>
            <person name="Haridas S."/>
            <person name="Kuo A."/>
            <person name="Mondo S."/>
            <person name="Pangilinan J."/>
            <person name="Riley R."/>
            <person name="LaButti K."/>
            <person name="Andreopoulos B."/>
            <person name="Lipzen A."/>
            <person name="Chen C."/>
            <person name="Yan M."/>
            <person name="Daum C."/>
            <person name="Ng V."/>
            <person name="Clum A."/>
            <person name="Steindorff A."/>
            <person name="Ohm R.A."/>
            <person name="Martin F."/>
            <person name="Silar P."/>
            <person name="Natvig D.O."/>
            <person name="Lalanne C."/>
            <person name="Gautier V."/>
            <person name="Ament-Velasquez S.L."/>
            <person name="Kruys A."/>
            <person name="Hutchinson M.I."/>
            <person name="Powell A.J."/>
            <person name="Barry K."/>
            <person name="Miller A.N."/>
            <person name="Grigoriev I.V."/>
            <person name="Debuchy R."/>
            <person name="Gladieux P."/>
            <person name="Hiltunen Thoren M."/>
            <person name="Johannesson H."/>
        </authorList>
    </citation>
    <scope>NUCLEOTIDE SEQUENCE</scope>
    <source>
        <strain evidence="17">CBS 532.94</strain>
    </source>
</reference>
<gene>
    <name evidence="17" type="ORF">C8A03DRAFT_43360</name>
</gene>
<dbReference type="Gene3D" id="2.170.270.10">
    <property type="entry name" value="SET domain"/>
    <property type="match status" value="1"/>
</dbReference>
<accession>A0AAN7CBK0</accession>
<feature type="compositionally biased region" description="Low complexity" evidence="15">
    <location>
        <begin position="290"/>
        <end position="299"/>
    </location>
</feature>
<evidence type="ECO:0000259" key="16">
    <source>
        <dbReference type="PROSITE" id="PS50280"/>
    </source>
</evidence>
<evidence type="ECO:0000256" key="2">
    <source>
        <dbReference type="ARBA" id="ARBA00004123"/>
    </source>
</evidence>
<dbReference type="InterPro" id="IPR039977">
    <property type="entry name" value="Suv4-20/Set9"/>
</dbReference>
<organism evidence="17 18">
    <name type="scientific">Achaetomium macrosporum</name>
    <dbReference type="NCBI Taxonomy" id="79813"/>
    <lineage>
        <taxon>Eukaryota</taxon>
        <taxon>Fungi</taxon>
        <taxon>Dikarya</taxon>
        <taxon>Ascomycota</taxon>
        <taxon>Pezizomycotina</taxon>
        <taxon>Sordariomycetes</taxon>
        <taxon>Sordariomycetidae</taxon>
        <taxon>Sordariales</taxon>
        <taxon>Chaetomiaceae</taxon>
        <taxon>Achaetomium</taxon>
    </lineage>
</organism>
<name>A0AAN7CBK0_9PEZI</name>
<dbReference type="GO" id="GO:0140943">
    <property type="term" value="F:histone H4K20 trimethyltransferase activity"/>
    <property type="evidence" value="ECO:0007669"/>
    <property type="project" value="UniProtKB-EC"/>
</dbReference>
<keyword evidence="10" id="KW-0156">Chromatin regulator</keyword>
<evidence type="ECO:0000256" key="15">
    <source>
        <dbReference type="SAM" id="MobiDB-lite"/>
    </source>
</evidence>
<comment type="caution">
    <text evidence="17">The sequence shown here is derived from an EMBL/GenBank/DDBJ whole genome shotgun (WGS) entry which is preliminary data.</text>
</comment>
<proteinExistence type="predicted"/>
<evidence type="ECO:0000256" key="6">
    <source>
        <dbReference type="ARBA" id="ARBA00022454"/>
    </source>
</evidence>
<dbReference type="PROSITE" id="PS51567">
    <property type="entry name" value="SAM_MT43_SUVAR420_1"/>
    <property type="match status" value="1"/>
</dbReference>
<keyword evidence="6" id="KW-0158">Chromosome</keyword>
<comment type="function">
    <text evidence="1">Histone methyltransferase that trimethylates 'Lys-20' of histone H4 to form H4K20me3.</text>
</comment>
<evidence type="ECO:0000256" key="13">
    <source>
        <dbReference type="ARBA" id="ARBA00030653"/>
    </source>
</evidence>
<evidence type="ECO:0000256" key="14">
    <source>
        <dbReference type="ARBA" id="ARBA00048081"/>
    </source>
</evidence>
<evidence type="ECO:0000256" key="8">
    <source>
        <dbReference type="ARBA" id="ARBA00022679"/>
    </source>
</evidence>
<feature type="compositionally biased region" description="Polar residues" evidence="15">
    <location>
        <begin position="373"/>
        <end position="394"/>
    </location>
</feature>
<comment type="subcellular location">
    <subcellularLocation>
        <location evidence="3">Chromosome</location>
    </subcellularLocation>
    <subcellularLocation>
        <location evidence="2">Nucleus</location>
    </subcellularLocation>
</comment>
<evidence type="ECO:0000313" key="18">
    <source>
        <dbReference type="Proteomes" id="UP001303760"/>
    </source>
</evidence>
<sequence length="628" mass="69177">MPRPLAPAAKRQQLTFTQLAAYDDIATDAVIDHAYYWTAVPKNKTSYRPSRGIREEEITKIIRSHLIFDPDVSVAEAKLLETDGLSKFYNSLKTPKEKDDFKAHLRRYMSIYLPDCPIEVNATNRYTIATYEASITARHFIRRNQTIKYLTGTQVMVTPEEEAQLALANKDFSLVVSSRSKMTGLFLGPARLVNHDCNANARLVTRGQAGIEIVACRDIAVGEEVTITYSENYFGEDNCECLCQTCERNLANGWRPQDGDACVQKSIEDHLTGPPAQGYSLRRRRRDESLSCAESRSSSITPEIRPRVLKRRRSQKMLGDRVSPTDSTGPERPDMSAMVEKHSRLAGRPDTPPYTPAKRRKIEHHGILPVPLSSDTSSAGSGTELTPVSVSSEGDNGDFTEATSPGSDEAGVPANILSPALSPVKQKVETPIPPDGQQLLEPAAANSAEGSESRTVLPTTELLDPLDNAAQVILNVMQTASNAGDAGPAALTPPASSQSAERVPGDYTLTPLLLSEPEMAWIHCTNCNSAFVQKNAYRTKSNCARCERHSMLYGYVWPKTAPAGKADKEERVLDHRTVNRFLDAEEEARVRGRRFWKERLGQRKETTQSEEPTTQAESCSTAIGGLAV</sequence>
<comment type="catalytic activity">
    <reaction evidence="14">
        <text>L-lysyl(20)-[histone H4] + 3 S-adenosyl-L-methionine = N(6),N(6),N(6)-trimethyl-L-lysyl(20)-[histone H4] + 3 S-adenosyl-L-homocysteine + 3 H(+)</text>
        <dbReference type="Rhea" id="RHEA:64456"/>
        <dbReference type="Rhea" id="RHEA-COMP:15554"/>
        <dbReference type="Rhea" id="RHEA-COMP:15998"/>
        <dbReference type="ChEBI" id="CHEBI:15378"/>
        <dbReference type="ChEBI" id="CHEBI:29969"/>
        <dbReference type="ChEBI" id="CHEBI:57856"/>
        <dbReference type="ChEBI" id="CHEBI:59789"/>
        <dbReference type="ChEBI" id="CHEBI:61961"/>
        <dbReference type="EC" id="2.1.1.372"/>
    </reaction>
</comment>
<reference evidence="17" key="2">
    <citation type="submission" date="2023-05" db="EMBL/GenBank/DDBJ databases">
        <authorList>
            <consortium name="Lawrence Berkeley National Laboratory"/>
            <person name="Steindorff A."/>
            <person name="Hensen N."/>
            <person name="Bonometti L."/>
            <person name="Westerberg I."/>
            <person name="Brannstrom I.O."/>
            <person name="Guillou S."/>
            <person name="Cros-Aarteil S."/>
            <person name="Calhoun S."/>
            <person name="Haridas S."/>
            <person name="Kuo A."/>
            <person name="Mondo S."/>
            <person name="Pangilinan J."/>
            <person name="Riley R."/>
            <person name="Labutti K."/>
            <person name="Andreopoulos B."/>
            <person name="Lipzen A."/>
            <person name="Chen C."/>
            <person name="Yanf M."/>
            <person name="Daum C."/>
            <person name="Ng V."/>
            <person name="Clum A."/>
            <person name="Ohm R."/>
            <person name="Martin F."/>
            <person name="Silar P."/>
            <person name="Natvig D."/>
            <person name="Lalanne C."/>
            <person name="Gautier V."/>
            <person name="Ament-Velasquez S.L."/>
            <person name="Kruys A."/>
            <person name="Hutchinson M.I."/>
            <person name="Powell A.J."/>
            <person name="Barry K."/>
            <person name="Miller A.N."/>
            <person name="Grigoriev I.V."/>
            <person name="Debuchy R."/>
            <person name="Gladieux P."/>
            <person name="Thoren M.H."/>
            <person name="Johannesson H."/>
        </authorList>
    </citation>
    <scope>NUCLEOTIDE SEQUENCE</scope>
    <source>
        <strain evidence="17">CBS 532.94</strain>
    </source>
</reference>
<protein>
    <recommendedName>
        <fullName evidence="5">Histone-lysine N-methyltransferase SET9</fullName>
        <ecNumber evidence="12">2.1.1.372</ecNumber>
    </recommendedName>
    <alternativeName>
        <fullName evidence="4">Histone-lysine N-methyltransferase set9</fullName>
    </alternativeName>
    <alternativeName>
        <fullName evidence="13">SET domain protein 9</fullName>
    </alternativeName>
</protein>
<dbReference type="EMBL" id="MU860077">
    <property type="protein sequence ID" value="KAK4238993.1"/>
    <property type="molecule type" value="Genomic_DNA"/>
</dbReference>
<dbReference type="CDD" id="cd10524">
    <property type="entry name" value="SET_Suv4-20-like"/>
    <property type="match status" value="1"/>
</dbReference>
<dbReference type="GO" id="GO:0032259">
    <property type="term" value="P:methylation"/>
    <property type="evidence" value="ECO:0007669"/>
    <property type="project" value="UniProtKB-KW"/>
</dbReference>
<dbReference type="SUPFAM" id="SSF82199">
    <property type="entry name" value="SET domain"/>
    <property type="match status" value="1"/>
</dbReference>
<dbReference type="Gene3D" id="1.10.10.1700">
    <property type="entry name" value="Histone-lysine N-methyltransferase"/>
    <property type="match status" value="1"/>
</dbReference>
<dbReference type="InterPro" id="IPR001214">
    <property type="entry name" value="SET_dom"/>
</dbReference>
<evidence type="ECO:0000256" key="4">
    <source>
        <dbReference type="ARBA" id="ARBA00014232"/>
    </source>
</evidence>
<dbReference type="Pfam" id="PF00856">
    <property type="entry name" value="SET"/>
    <property type="match status" value="1"/>
</dbReference>
<dbReference type="GO" id="GO:0005694">
    <property type="term" value="C:chromosome"/>
    <property type="evidence" value="ECO:0007669"/>
    <property type="project" value="UniProtKB-SubCell"/>
</dbReference>
<evidence type="ECO:0000256" key="1">
    <source>
        <dbReference type="ARBA" id="ARBA00001984"/>
    </source>
</evidence>
<dbReference type="Proteomes" id="UP001303760">
    <property type="component" value="Unassembled WGS sequence"/>
</dbReference>